<comment type="caution">
    <text evidence="6">The sequence shown here is derived from an EMBL/GenBank/DDBJ whole genome shotgun (WGS) entry which is preliminary data.</text>
</comment>
<organism evidence="6 7">
    <name type="scientific">Elysia marginata</name>
    <dbReference type="NCBI Taxonomy" id="1093978"/>
    <lineage>
        <taxon>Eukaryota</taxon>
        <taxon>Metazoa</taxon>
        <taxon>Spiralia</taxon>
        <taxon>Lophotrochozoa</taxon>
        <taxon>Mollusca</taxon>
        <taxon>Gastropoda</taxon>
        <taxon>Heterobranchia</taxon>
        <taxon>Euthyneura</taxon>
        <taxon>Panpulmonata</taxon>
        <taxon>Sacoglossa</taxon>
        <taxon>Placobranchoidea</taxon>
        <taxon>Plakobranchidae</taxon>
        <taxon>Elysia</taxon>
    </lineage>
</organism>
<name>A0AAV4EBV9_9GAST</name>
<sequence>MATWLNGNYRHGEWKANNPYPYLTVARVASVLVAIYGLNVLVKPCMDAMRSLMIRPKFISLRLSMLLYAIQ</sequence>
<keyword evidence="7" id="KW-1185">Reference proteome</keyword>
<evidence type="ECO:0000256" key="3">
    <source>
        <dbReference type="ARBA" id="ARBA00022989"/>
    </source>
</evidence>
<dbReference type="AlphaFoldDB" id="A0AAV4EBV9"/>
<evidence type="ECO:0000256" key="1">
    <source>
        <dbReference type="ARBA" id="ARBA00004141"/>
    </source>
</evidence>
<dbReference type="InterPro" id="IPR005178">
    <property type="entry name" value="Ostalpha/TMEM184C"/>
</dbReference>
<keyword evidence="3 5" id="KW-1133">Transmembrane helix</keyword>
<reference evidence="6 7" key="1">
    <citation type="journal article" date="2021" name="Elife">
        <title>Chloroplast acquisition without the gene transfer in kleptoplastic sea slugs, Plakobranchus ocellatus.</title>
        <authorList>
            <person name="Maeda T."/>
            <person name="Takahashi S."/>
            <person name="Yoshida T."/>
            <person name="Shimamura S."/>
            <person name="Takaki Y."/>
            <person name="Nagai Y."/>
            <person name="Toyoda A."/>
            <person name="Suzuki Y."/>
            <person name="Arimoto A."/>
            <person name="Ishii H."/>
            <person name="Satoh N."/>
            <person name="Nishiyama T."/>
            <person name="Hasebe M."/>
            <person name="Maruyama T."/>
            <person name="Minagawa J."/>
            <person name="Obokata J."/>
            <person name="Shigenobu S."/>
        </authorList>
    </citation>
    <scope>NUCLEOTIDE SEQUENCE [LARGE SCALE GENOMIC DNA]</scope>
</reference>
<dbReference type="Pfam" id="PF03619">
    <property type="entry name" value="Solute_trans_a"/>
    <property type="match status" value="1"/>
</dbReference>
<evidence type="ECO:0000256" key="4">
    <source>
        <dbReference type="ARBA" id="ARBA00023136"/>
    </source>
</evidence>
<keyword evidence="4 5" id="KW-0472">Membrane</keyword>
<feature type="non-terminal residue" evidence="6">
    <location>
        <position position="71"/>
    </location>
</feature>
<accession>A0AAV4EBV9</accession>
<dbReference type="PANTHER" id="PTHR23423">
    <property type="entry name" value="ORGANIC SOLUTE TRANSPORTER-RELATED"/>
    <property type="match status" value="1"/>
</dbReference>
<gene>
    <name evidence="6" type="ORF">ElyMa_001759400</name>
</gene>
<feature type="transmembrane region" description="Helical" evidence="5">
    <location>
        <begin position="20"/>
        <end position="42"/>
    </location>
</feature>
<protein>
    <submittedName>
        <fullName evidence="6">Uncharacterized protein</fullName>
    </submittedName>
</protein>
<dbReference type="GO" id="GO:0016020">
    <property type="term" value="C:membrane"/>
    <property type="evidence" value="ECO:0007669"/>
    <property type="project" value="UniProtKB-SubCell"/>
</dbReference>
<comment type="subcellular location">
    <subcellularLocation>
        <location evidence="1">Membrane</location>
        <topology evidence="1">Multi-pass membrane protein</topology>
    </subcellularLocation>
</comment>
<evidence type="ECO:0000313" key="6">
    <source>
        <dbReference type="EMBL" id="GFR58098.1"/>
    </source>
</evidence>
<dbReference type="EMBL" id="BMAT01003588">
    <property type="protein sequence ID" value="GFR58098.1"/>
    <property type="molecule type" value="Genomic_DNA"/>
</dbReference>
<proteinExistence type="predicted"/>
<keyword evidence="2 5" id="KW-0812">Transmembrane</keyword>
<evidence type="ECO:0000256" key="5">
    <source>
        <dbReference type="SAM" id="Phobius"/>
    </source>
</evidence>
<dbReference type="Proteomes" id="UP000762676">
    <property type="component" value="Unassembled WGS sequence"/>
</dbReference>
<evidence type="ECO:0000313" key="7">
    <source>
        <dbReference type="Proteomes" id="UP000762676"/>
    </source>
</evidence>
<evidence type="ECO:0000256" key="2">
    <source>
        <dbReference type="ARBA" id="ARBA00022692"/>
    </source>
</evidence>